<dbReference type="RefSeq" id="WP_114839149.1">
    <property type="nucleotide sequence ID" value="NZ_CP031217.1"/>
</dbReference>
<accession>A0AAX2ABS5</accession>
<protein>
    <recommendedName>
        <fullName evidence="4">dihydropteroate synthase</fullName>
        <ecNumber evidence="4">2.5.1.15</ecNumber>
    </recommendedName>
</protein>
<dbReference type="Gene3D" id="3.20.20.20">
    <property type="entry name" value="Dihydropteroate synthase-like"/>
    <property type="match status" value="1"/>
</dbReference>
<dbReference type="AlphaFoldDB" id="A0AAX2ABS5"/>
<dbReference type="InterPro" id="IPR045031">
    <property type="entry name" value="DHP_synth-like"/>
</dbReference>
<dbReference type="PROSITE" id="PS50972">
    <property type="entry name" value="PTERIN_BINDING"/>
    <property type="match status" value="1"/>
</dbReference>
<dbReference type="PANTHER" id="PTHR20941:SF1">
    <property type="entry name" value="FOLIC ACID SYNTHESIS PROTEIN FOL1"/>
    <property type="match status" value="1"/>
</dbReference>
<evidence type="ECO:0000259" key="9">
    <source>
        <dbReference type="PROSITE" id="PS50972"/>
    </source>
</evidence>
<comment type="cofactor">
    <cofactor evidence="2">
        <name>Mg(2+)</name>
        <dbReference type="ChEBI" id="CHEBI:18420"/>
    </cofactor>
</comment>
<evidence type="ECO:0000256" key="7">
    <source>
        <dbReference type="ARBA" id="ARBA00022842"/>
    </source>
</evidence>
<feature type="domain" description="Pterin-binding" evidence="9">
    <location>
        <begin position="118"/>
        <end position="371"/>
    </location>
</feature>
<dbReference type="GO" id="GO:0046654">
    <property type="term" value="P:tetrahydrofolate biosynthetic process"/>
    <property type="evidence" value="ECO:0007669"/>
    <property type="project" value="TreeGrafter"/>
</dbReference>
<dbReference type="GO" id="GO:0005829">
    <property type="term" value="C:cytosol"/>
    <property type="evidence" value="ECO:0007669"/>
    <property type="project" value="TreeGrafter"/>
</dbReference>
<dbReference type="PROSITE" id="PS00793">
    <property type="entry name" value="DHPS_2"/>
    <property type="match status" value="1"/>
</dbReference>
<dbReference type="NCBIfam" id="TIGR01496">
    <property type="entry name" value="DHPS"/>
    <property type="match status" value="1"/>
</dbReference>
<evidence type="ECO:0000256" key="1">
    <source>
        <dbReference type="ARBA" id="ARBA00000012"/>
    </source>
</evidence>
<dbReference type="EMBL" id="PDKM01000002">
    <property type="protein sequence ID" value="RXK10753.1"/>
    <property type="molecule type" value="Genomic_DNA"/>
</dbReference>
<dbReference type="EMBL" id="CP031217">
    <property type="protein sequence ID" value="AXH12314.1"/>
    <property type="molecule type" value="Genomic_DNA"/>
</dbReference>
<evidence type="ECO:0000256" key="8">
    <source>
        <dbReference type="ARBA" id="ARBA00022909"/>
    </source>
</evidence>
<dbReference type="PIRSF" id="PIRSF000501">
    <property type="entry name" value="DHPS_Campy_prd"/>
    <property type="match status" value="1"/>
</dbReference>
<reference evidence="10 12" key="2">
    <citation type="submission" date="2018-07" db="EMBL/GenBank/DDBJ databases">
        <title>Complete genome of the Arcobacter bivalviorum type strain LMG 26154.</title>
        <authorList>
            <person name="Miller W.G."/>
            <person name="Yee E."/>
            <person name="Bono J.L."/>
        </authorList>
    </citation>
    <scope>NUCLEOTIDE SEQUENCE [LARGE SCALE GENOMIC DNA]</scope>
    <source>
        <strain evidence="10 12">LMG 26154</strain>
    </source>
</reference>
<organism evidence="11 13">
    <name type="scientific">Halarcobacter bivalviorum</name>
    <dbReference type="NCBI Taxonomy" id="663364"/>
    <lineage>
        <taxon>Bacteria</taxon>
        <taxon>Pseudomonadati</taxon>
        <taxon>Campylobacterota</taxon>
        <taxon>Epsilonproteobacteria</taxon>
        <taxon>Campylobacterales</taxon>
        <taxon>Arcobacteraceae</taxon>
        <taxon>Halarcobacter</taxon>
    </lineage>
</organism>
<dbReference type="InterPro" id="IPR006390">
    <property type="entry name" value="DHP_synth_dom"/>
</dbReference>
<keyword evidence="13" id="KW-1185">Reference proteome</keyword>
<dbReference type="EC" id="2.5.1.15" evidence="4"/>
<dbReference type="CDD" id="cd00739">
    <property type="entry name" value="DHPS"/>
    <property type="match status" value="1"/>
</dbReference>
<keyword evidence="6" id="KW-0479">Metal-binding</keyword>
<evidence type="ECO:0000313" key="11">
    <source>
        <dbReference type="EMBL" id="RXK10753.1"/>
    </source>
</evidence>
<proteinExistence type="predicted"/>
<reference evidence="11 13" key="1">
    <citation type="submission" date="2017-10" db="EMBL/GenBank/DDBJ databases">
        <title>Genomics of the genus Arcobacter.</title>
        <authorList>
            <person name="Perez-Cataluna A."/>
            <person name="Figueras M.J."/>
        </authorList>
    </citation>
    <scope>NUCLEOTIDE SEQUENCE [LARGE SCALE GENOMIC DNA]</scope>
    <source>
        <strain evidence="11 13">CECT 7835</strain>
    </source>
</reference>
<evidence type="ECO:0000313" key="10">
    <source>
        <dbReference type="EMBL" id="AXH12314.1"/>
    </source>
</evidence>
<comment type="catalytic activity">
    <reaction evidence="1">
        <text>(7,8-dihydropterin-6-yl)methyl diphosphate + 4-aminobenzoate = 7,8-dihydropteroate + diphosphate</text>
        <dbReference type="Rhea" id="RHEA:19949"/>
        <dbReference type="ChEBI" id="CHEBI:17836"/>
        <dbReference type="ChEBI" id="CHEBI:17839"/>
        <dbReference type="ChEBI" id="CHEBI:33019"/>
        <dbReference type="ChEBI" id="CHEBI:72950"/>
        <dbReference type="EC" id="2.5.1.15"/>
    </reaction>
</comment>
<dbReference type="InterPro" id="IPR011005">
    <property type="entry name" value="Dihydropteroate_synth-like_sf"/>
</dbReference>
<evidence type="ECO:0000256" key="5">
    <source>
        <dbReference type="ARBA" id="ARBA00022679"/>
    </source>
</evidence>
<keyword evidence="7" id="KW-0460">Magnesium</keyword>
<evidence type="ECO:0000256" key="2">
    <source>
        <dbReference type="ARBA" id="ARBA00001946"/>
    </source>
</evidence>
<dbReference type="InterPro" id="IPR016227">
    <property type="entry name" value="Dihydropteroate_synthase_prd"/>
</dbReference>
<dbReference type="GO" id="GO:0046872">
    <property type="term" value="F:metal ion binding"/>
    <property type="evidence" value="ECO:0007669"/>
    <property type="project" value="UniProtKB-KW"/>
</dbReference>
<dbReference type="Proteomes" id="UP000253850">
    <property type="component" value="Chromosome"/>
</dbReference>
<evidence type="ECO:0000256" key="6">
    <source>
        <dbReference type="ARBA" id="ARBA00022723"/>
    </source>
</evidence>
<keyword evidence="8" id="KW-0289">Folate biosynthesis</keyword>
<dbReference type="Proteomes" id="UP000289193">
    <property type="component" value="Unassembled WGS sequence"/>
</dbReference>
<comment type="pathway">
    <text evidence="3">Cofactor biosynthesis; tetrahydrofolate biosynthesis; 7,8-dihydrofolate from 2-amino-4-hydroxy-6-hydroxymethyl-7,8-dihydropteridine diphosphate and 4-aminobenzoate: step 1/2.</text>
</comment>
<dbReference type="GO" id="GO:0046656">
    <property type="term" value="P:folic acid biosynthetic process"/>
    <property type="evidence" value="ECO:0007669"/>
    <property type="project" value="UniProtKB-KW"/>
</dbReference>
<evidence type="ECO:0000256" key="3">
    <source>
        <dbReference type="ARBA" id="ARBA00004763"/>
    </source>
</evidence>
<evidence type="ECO:0000256" key="4">
    <source>
        <dbReference type="ARBA" id="ARBA00012458"/>
    </source>
</evidence>
<gene>
    <name evidence="11" type="primary">folP</name>
    <name evidence="10" type="ORF">ABIV_1318</name>
    <name evidence="11" type="ORF">CRV05_05605</name>
</gene>
<dbReference type="KEGG" id="hbv:ABIV_1318"/>
<dbReference type="SUPFAM" id="SSF51717">
    <property type="entry name" value="Dihydropteroate synthetase-like"/>
    <property type="match status" value="1"/>
</dbReference>
<keyword evidence="5 10" id="KW-0808">Transferase</keyword>
<name>A0AAX2ABS5_9BACT</name>
<sequence>MKLQKININDKKKVFEALGCDKGGISILSKKSSLQTILIKNLHVGAANILKQDALSIGADLAVPTGVIVAKEKYVDAILIATNKHLEILSRKELSQPFGLKEFAKELKAFINLKKYPTKIMGVLNANEDSFFKDSRFSQKDAQERIIKLIEDGASIVDIGAVSSRPGSTPVSWQEELQRAKPIIDTIYENNLYEKARFSLDSYEPKVLEYALDKGFSIVNDITGLANNEVCKVAAKYNAEVVIMHMQKDPTVMQENPVYEDLIQEIDDFFQERIVKAKDFGIKNNIILDVGIGFGKTLTHNLQLLKNLEHFKHFNCELLIGASRKSMIDKIIPTPTEERLPGTLAIHLESINYGASIIRCHDVKEHFQALKVQEAINTQEIL</sequence>
<dbReference type="PANTHER" id="PTHR20941">
    <property type="entry name" value="FOLATE SYNTHESIS PROTEINS"/>
    <property type="match status" value="1"/>
</dbReference>
<evidence type="ECO:0000313" key="12">
    <source>
        <dbReference type="Proteomes" id="UP000253850"/>
    </source>
</evidence>
<dbReference type="Pfam" id="PF00809">
    <property type="entry name" value="Pterin_bind"/>
    <property type="match status" value="1"/>
</dbReference>
<dbReference type="GO" id="GO:0004156">
    <property type="term" value="F:dihydropteroate synthase activity"/>
    <property type="evidence" value="ECO:0007669"/>
    <property type="project" value="UniProtKB-EC"/>
</dbReference>
<dbReference type="InterPro" id="IPR000489">
    <property type="entry name" value="Pterin-binding_dom"/>
</dbReference>
<evidence type="ECO:0000313" key="13">
    <source>
        <dbReference type="Proteomes" id="UP000289193"/>
    </source>
</evidence>